<feature type="domain" description="YknX-like C-terminal permuted SH3-like" evidence="5">
    <location>
        <begin position="291"/>
        <end position="357"/>
    </location>
</feature>
<sequence>MKHIFARAPRLGLTLLLATSLTHLAYAADAPAPAAKAALAVTVTNPSAADWNSGITASGTLSPWQEAIVASEISGQRIAKLLVDIGDQVKQGQPLAILAPEAVQADVAQAEARVAQAQASLDEAKTNAGRARTLKSSGALPAQQIDQYLTGEATAKANLTAQEAALQAQKIRLSQTRIIAPDDGIVSARTATLGAVVQTGTELFRLVRQNKIEWRAEVAGRDATTLQKGQLAHLTLPTGESVTGEVRVVSPTLDANTRNATVYISLPPDSPAKAGMFAEGEILTGSNKAMGVPQAAVILRDGNRYVFEVGTDNRVQQRLVKTGRQADGKVEILEGITPAARIVATGGAFLNDGDTVQIVDKAAANASNRDKP</sequence>
<dbReference type="Gene3D" id="2.40.30.170">
    <property type="match status" value="1"/>
</dbReference>
<dbReference type="SUPFAM" id="SSF111369">
    <property type="entry name" value="HlyD-like secretion proteins"/>
    <property type="match status" value="1"/>
</dbReference>
<dbReference type="AlphaFoldDB" id="A0A8B0SJ42"/>
<dbReference type="InterPro" id="IPR058792">
    <property type="entry name" value="Beta-barrel_RND_2"/>
</dbReference>
<evidence type="ECO:0000259" key="3">
    <source>
        <dbReference type="Pfam" id="PF25917"/>
    </source>
</evidence>
<proteinExistence type="inferred from homology"/>
<protein>
    <submittedName>
        <fullName evidence="7">Efflux RND transporter periplasmic adaptor subunit</fullName>
    </submittedName>
</protein>
<dbReference type="InterPro" id="IPR058625">
    <property type="entry name" value="MdtA-like_BSH"/>
</dbReference>
<gene>
    <name evidence="7" type="ORF">J1836_001280</name>
    <name evidence="6" type="ORF">J1836_11535</name>
</gene>
<evidence type="ECO:0000313" key="6">
    <source>
        <dbReference type="EMBL" id="MBO0613542.1"/>
    </source>
</evidence>
<dbReference type="RefSeq" id="WP_207251228.1">
    <property type="nucleotide sequence ID" value="NZ_JAFMPM010000006.1"/>
</dbReference>
<dbReference type="GO" id="GO:1990281">
    <property type="term" value="C:efflux pump complex"/>
    <property type="evidence" value="ECO:0007669"/>
    <property type="project" value="TreeGrafter"/>
</dbReference>
<dbReference type="Gene3D" id="2.40.50.100">
    <property type="match status" value="1"/>
</dbReference>
<keyword evidence="8" id="KW-1185">Reference proteome</keyword>
<feature type="domain" description="Multidrug resistance protein MdtA-like barrel-sandwich hybrid" evidence="3">
    <location>
        <begin position="67"/>
        <end position="207"/>
    </location>
</feature>
<dbReference type="Pfam" id="PF25954">
    <property type="entry name" value="Beta-barrel_RND_2"/>
    <property type="match status" value="1"/>
</dbReference>
<dbReference type="InterPro" id="IPR058637">
    <property type="entry name" value="YknX-like_C"/>
</dbReference>
<dbReference type="NCBIfam" id="TIGR01730">
    <property type="entry name" value="RND_mfp"/>
    <property type="match status" value="1"/>
</dbReference>
<dbReference type="Gene3D" id="1.10.287.470">
    <property type="entry name" value="Helix hairpin bin"/>
    <property type="match status" value="1"/>
</dbReference>
<reference evidence="7" key="2">
    <citation type="submission" date="2021-04" db="EMBL/GenBank/DDBJ databases">
        <title>Complete Genome and methylome analysis of Thiothrix fructosivorans ATCC 49748.</title>
        <authorList>
            <person name="Fomenkov A."/>
            <person name="Sun L."/>
            <person name="Vincze T."/>
            <person name="Grabovich M.Y."/>
            <person name="Roberts R.J."/>
        </authorList>
    </citation>
    <scope>NUCLEOTIDE SEQUENCE</scope>
    <source>
        <strain evidence="7">ATCC 49748</strain>
    </source>
</reference>
<organism evidence="7">
    <name type="scientific">Thiothrix fructosivorans</name>
    <dbReference type="NCBI Taxonomy" id="111770"/>
    <lineage>
        <taxon>Bacteria</taxon>
        <taxon>Pseudomonadati</taxon>
        <taxon>Pseudomonadota</taxon>
        <taxon>Gammaproteobacteria</taxon>
        <taxon>Thiotrichales</taxon>
        <taxon>Thiotrichaceae</taxon>
        <taxon>Thiothrix</taxon>
    </lineage>
</organism>
<dbReference type="EMBL" id="JAFMPM010000006">
    <property type="protein sequence ID" value="MBO0613542.1"/>
    <property type="molecule type" value="Genomic_DNA"/>
</dbReference>
<keyword evidence="2" id="KW-0732">Signal</keyword>
<evidence type="ECO:0000313" key="8">
    <source>
        <dbReference type="Proteomes" id="UP000664466"/>
    </source>
</evidence>
<dbReference type="EMBL" id="CP072748">
    <property type="protein sequence ID" value="QTX11034.1"/>
    <property type="molecule type" value="Genomic_DNA"/>
</dbReference>
<dbReference type="GO" id="GO:0015562">
    <property type="term" value="F:efflux transmembrane transporter activity"/>
    <property type="evidence" value="ECO:0007669"/>
    <property type="project" value="TreeGrafter"/>
</dbReference>
<accession>A0A8B0SJ42</accession>
<evidence type="ECO:0000259" key="4">
    <source>
        <dbReference type="Pfam" id="PF25954"/>
    </source>
</evidence>
<dbReference type="Pfam" id="PF25989">
    <property type="entry name" value="YknX_C"/>
    <property type="match status" value="1"/>
</dbReference>
<comment type="similarity">
    <text evidence="1">Belongs to the membrane fusion protein (MFP) (TC 8.A.1) family.</text>
</comment>
<dbReference type="InterPro" id="IPR006143">
    <property type="entry name" value="RND_pump_MFP"/>
</dbReference>
<evidence type="ECO:0000259" key="5">
    <source>
        <dbReference type="Pfam" id="PF25989"/>
    </source>
</evidence>
<dbReference type="Gene3D" id="2.40.420.20">
    <property type="match status" value="1"/>
</dbReference>
<feature type="chain" id="PRO_5032562759" evidence="2">
    <location>
        <begin position="28"/>
        <end position="372"/>
    </location>
</feature>
<feature type="signal peptide" evidence="2">
    <location>
        <begin position="1"/>
        <end position="27"/>
    </location>
</feature>
<reference evidence="6 8" key="1">
    <citation type="submission" date="2021-03" db="EMBL/GenBank/DDBJ databases">
        <title>Draft genome and methylome analysis of Thiotrix fructosivoruns ATCC 49748.</title>
        <authorList>
            <person name="Fomenkov A."/>
            <person name="Grabovich M.Y."/>
            <person name="Roberts R.J."/>
        </authorList>
    </citation>
    <scope>NUCLEOTIDE SEQUENCE [LARGE SCALE GENOMIC DNA]</scope>
    <source>
        <strain evidence="6 8">ATCC 49748</strain>
    </source>
</reference>
<evidence type="ECO:0000256" key="1">
    <source>
        <dbReference type="ARBA" id="ARBA00009477"/>
    </source>
</evidence>
<name>A0A8B0SJ42_9GAMM</name>
<evidence type="ECO:0000256" key="2">
    <source>
        <dbReference type="SAM" id="SignalP"/>
    </source>
</evidence>
<feature type="domain" description="CusB-like beta-barrel" evidence="4">
    <location>
        <begin position="216"/>
        <end position="281"/>
    </location>
</feature>
<dbReference type="Proteomes" id="UP000664466">
    <property type="component" value="Unassembled WGS sequence"/>
</dbReference>
<evidence type="ECO:0000313" key="7">
    <source>
        <dbReference type="EMBL" id="QTX11034.1"/>
    </source>
</evidence>
<dbReference type="Pfam" id="PF25917">
    <property type="entry name" value="BSH_RND"/>
    <property type="match status" value="1"/>
</dbReference>
<dbReference type="PANTHER" id="PTHR30469:SF15">
    <property type="entry name" value="HLYD FAMILY OF SECRETION PROTEINS"/>
    <property type="match status" value="1"/>
</dbReference>
<dbReference type="PANTHER" id="PTHR30469">
    <property type="entry name" value="MULTIDRUG RESISTANCE PROTEIN MDTA"/>
    <property type="match status" value="1"/>
</dbReference>